<dbReference type="Proteomes" id="UP000574369">
    <property type="component" value="Unassembled WGS sequence"/>
</dbReference>
<evidence type="ECO:0000313" key="2">
    <source>
        <dbReference type="EMBL" id="MBB3193385.1"/>
    </source>
</evidence>
<reference evidence="2 3" key="1">
    <citation type="submission" date="2020-08" db="EMBL/GenBank/DDBJ databases">
        <title>Genomic Encyclopedia of Type Strains, Phase III (KMG-III): the genomes of soil and plant-associated and newly described type strains.</title>
        <authorList>
            <person name="Whitman W."/>
        </authorList>
    </citation>
    <scope>NUCLEOTIDE SEQUENCE [LARGE SCALE GENOMIC DNA]</scope>
    <source>
        <strain evidence="2 3">CECT 7247</strain>
    </source>
</reference>
<comment type="caution">
    <text evidence="2">The sequence shown here is derived from an EMBL/GenBank/DDBJ whole genome shotgun (WGS) entry which is preliminary data.</text>
</comment>
<sequence>MHLFRRWSRHHEHHRHHHGFDGRFDPFGAHPHAGAYGPLPPGGWPFAGYGGFGPWAASGPAHGGGFGGGHGARHGRGHHPGRGAGFGAGLGLGADGRHGERLQAHVTAFLDLSDRQQAALAQVLDQLRTRRRALRGLMHGEEVARLVEADTFAREAAQQVLEAQIEALRTAVPALVQAFGDFFDALDFDQQQALRFMMRRLRHRGGRRPQTPASDEGAAMGPF</sequence>
<gene>
    <name evidence="2" type="ORF">FHS28_000750</name>
</gene>
<evidence type="ECO:0000256" key="1">
    <source>
        <dbReference type="SAM" id="MobiDB-lite"/>
    </source>
</evidence>
<dbReference type="Gene3D" id="1.20.120.1490">
    <property type="match status" value="1"/>
</dbReference>
<dbReference type="RefSeq" id="WP_184294109.1">
    <property type="nucleotide sequence ID" value="NZ_JACHXO010000001.1"/>
</dbReference>
<name>A0ABR6GMN2_9BURK</name>
<feature type="region of interest" description="Disordered" evidence="1">
    <location>
        <begin position="203"/>
        <end position="223"/>
    </location>
</feature>
<dbReference type="Pfam" id="PF07813">
    <property type="entry name" value="LTXXQ"/>
    <property type="match status" value="1"/>
</dbReference>
<organism evidence="2 3">
    <name type="scientific">Roseateles terrae</name>
    <dbReference type="NCBI Taxonomy" id="431060"/>
    <lineage>
        <taxon>Bacteria</taxon>
        <taxon>Pseudomonadati</taxon>
        <taxon>Pseudomonadota</taxon>
        <taxon>Betaproteobacteria</taxon>
        <taxon>Burkholderiales</taxon>
        <taxon>Sphaerotilaceae</taxon>
        <taxon>Roseateles</taxon>
    </lineage>
</organism>
<evidence type="ECO:0000313" key="3">
    <source>
        <dbReference type="Proteomes" id="UP000574369"/>
    </source>
</evidence>
<accession>A0ABR6GMN2</accession>
<protein>
    <recommendedName>
        <fullName evidence="4">Periplasmic heavy metal sensor</fullName>
    </recommendedName>
</protein>
<dbReference type="InterPro" id="IPR012899">
    <property type="entry name" value="LTXXQ"/>
</dbReference>
<dbReference type="EMBL" id="JACHXO010000001">
    <property type="protein sequence ID" value="MBB3193385.1"/>
    <property type="molecule type" value="Genomic_DNA"/>
</dbReference>
<evidence type="ECO:0008006" key="4">
    <source>
        <dbReference type="Google" id="ProtNLM"/>
    </source>
</evidence>
<keyword evidence="3" id="KW-1185">Reference proteome</keyword>
<proteinExistence type="predicted"/>